<dbReference type="OMA" id="RNWWPGP"/>
<dbReference type="EMBL" id="LSRX01000882">
    <property type="protein sequence ID" value="OLP87077.1"/>
    <property type="molecule type" value="Genomic_DNA"/>
</dbReference>
<dbReference type="PRINTS" id="PR00420">
    <property type="entry name" value="RNGMNOXGNASE"/>
</dbReference>
<comment type="caution">
    <text evidence="5">The sequence shown here is derived from an EMBL/GenBank/DDBJ whole genome shotgun (WGS) entry which is preliminary data.</text>
</comment>
<protein>
    <recommendedName>
        <fullName evidence="2">FAD-dependent oxidoreductase domain-containing protein 1</fullName>
    </recommendedName>
</protein>
<keyword evidence="1" id="KW-0560">Oxidoreductase</keyword>
<evidence type="ECO:0000313" key="5">
    <source>
        <dbReference type="EMBL" id="OLP87077.1"/>
    </source>
</evidence>
<dbReference type="Gene3D" id="3.30.9.10">
    <property type="entry name" value="D-Amino Acid Oxidase, subunit A, domain 2"/>
    <property type="match status" value="2"/>
</dbReference>
<proteinExistence type="predicted"/>
<dbReference type="GO" id="GO:0005737">
    <property type="term" value="C:cytoplasm"/>
    <property type="evidence" value="ECO:0007669"/>
    <property type="project" value="TreeGrafter"/>
</dbReference>
<evidence type="ECO:0000256" key="1">
    <source>
        <dbReference type="ARBA" id="ARBA00023002"/>
    </source>
</evidence>
<evidence type="ECO:0000256" key="2">
    <source>
        <dbReference type="ARBA" id="ARBA00039785"/>
    </source>
</evidence>
<keyword evidence="6" id="KW-1185">Reference proteome</keyword>
<dbReference type="PANTHER" id="PTHR13847:SF287">
    <property type="entry name" value="FAD-DEPENDENT OXIDOREDUCTASE DOMAIN-CONTAINING PROTEIN 1"/>
    <property type="match status" value="1"/>
</dbReference>
<name>A0A1Q9CVZ3_SYMMI</name>
<accession>A0A1Q9CVZ3</accession>
<dbReference type="Gene3D" id="3.50.50.60">
    <property type="entry name" value="FAD/NAD(P)-binding domain"/>
    <property type="match status" value="2"/>
</dbReference>
<organism evidence="5 6">
    <name type="scientific">Symbiodinium microadriaticum</name>
    <name type="common">Dinoflagellate</name>
    <name type="synonym">Zooxanthella microadriatica</name>
    <dbReference type="NCBI Taxonomy" id="2951"/>
    <lineage>
        <taxon>Eukaryota</taxon>
        <taxon>Sar</taxon>
        <taxon>Alveolata</taxon>
        <taxon>Dinophyceae</taxon>
        <taxon>Suessiales</taxon>
        <taxon>Symbiodiniaceae</taxon>
        <taxon>Symbiodinium</taxon>
    </lineage>
</organism>
<reference evidence="5 6" key="1">
    <citation type="submission" date="2016-02" db="EMBL/GenBank/DDBJ databases">
        <title>Genome analysis of coral dinoflagellate symbionts highlights evolutionary adaptations to a symbiotic lifestyle.</title>
        <authorList>
            <person name="Aranda M."/>
            <person name="Li Y."/>
            <person name="Liew Y.J."/>
            <person name="Baumgarten S."/>
            <person name="Simakov O."/>
            <person name="Wilson M."/>
            <person name="Piel J."/>
            <person name="Ashoor H."/>
            <person name="Bougouffa S."/>
            <person name="Bajic V.B."/>
            <person name="Ryu T."/>
            <person name="Ravasi T."/>
            <person name="Bayer T."/>
            <person name="Micklem G."/>
            <person name="Kim H."/>
            <person name="Bhak J."/>
            <person name="Lajeunesse T.C."/>
            <person name="Voolstra C.R."/>
        </authorList>
    </citation>
    <scope>NUCLEOTIDE SEQUENCE [LARGE SCALE GENOMIC DNA]</scope>
    <source>
        <strain evidence="5 6">CCMP2467</strain>
    </source>
</reference>
<dbReference type="AlphaFoldDB" id="A0A1Q9CVZ3"/>
<dbReference type="InterPro" id="IPR006076">
    <property type="entry name" value="FAD-dep_OxRdtase"/>
</dbReference>
<feature type="domain" description="FAD dependent oxidoreductase" evidence="4">
    <location>
        <begin position="23"/>
        <end position="435"/>
    </location>
</feature>
<dbReference type="Pfam" id="PF01266">
    <property type="entry name" value="DAO"/>
    <property type="match status" value="1"/>
</dbReference>
<evidence type="ECO:0000259" key="4">
    <source>
        <dbReference type="Pfam" id="PF01266"/>
    </source>
</evidence>
<evidence type="ECO:0000313" key="6">
    <source>
        <dbReference type="Proteomes" id="UP000186817"/>
    </source>
</evidence>
<dbReference type="InterPro" id="IPR036188">
    <property type="entry name" value="FAD/NAD-bd_sf"/>
</dbReference>
<comment type="function">
    <text evidence="3">Required for the assembly of the mitochondrial membrane respiratory chain NADH dehydrogenase (Complex I). Involved in mid-late stages of complex I assembly.</text>
</comment>
<dbReference type="SUPFAM" id="SSF51905">
    <property type="entry name" value="FAD/NAD(P)-binding domain"/>
    <property type="match status" value="1"/>
</dbReference>
<dbReference type="GO" id="GO:0016491">
    <property type="term" value="F:oxidoreductase activity"/>
    <property type="evidence" value="ECO:0007669"/>
    <property type="project" value="UniProtKB-KW"/>
</dbReference>
<sequence>MLARRLCRGLRQKAVGFASAPEVVIGGCGVAGASTAMHLAERGAKVTIVDPRPPFTASSQYSTECYRDFFLDAALVPFMSRSVDILEELAGEANEIGLSRRGYCLQVMKEIEDQPKALRAAVARKRFFMAFEAFALRASEYGGGPVRRHRDLPSYQKPSDDFRNPDLVGFDLIGGQENISSIFPFVAKEAKGLLHARRCGWLDSQGLGQKMLSKVQWDGGSDGTESRLPCDAVVNAAGAWMPNLSALLGSGSPLPLVNEVHAKVILHDTKAVIPQSFAPFMVWRDKVTLDWEDEVKQGLREMDDTAEGGTVNASAWIGEQPGGQHLRPAGNGWVVMLWEHLHKHLPIAEDPEMPIESFLDMYPELCLAGLQRMVPDLAQYEGQLGRDTVVDGGYYTNTPDGRPLIGPHGSPNFFLCGGMGTYGLMGSPAAGELAAMHVMQEKLPSYASACVWPRASRKTEPLVDLLDDSS</sequence>
<dbReference type="PANTHER" id="PTHR13847">
    <property type="entry name" value="SARCOSINE DEHYDROGENASE-RELATED"/>
    <property type="match status" value="1"/>
</dbReference>
<dbReference type="Proteomes" id="UP000186817">
    <property type="component" value="Unassembled WGS sequence"/>
</dbReference>
<evidence type="ECO:0000256" key="3">
    <source>
        <dbReference type="ARBA" id="ARBA00046185"/>
    </source>
</evidence>
<gene>
    <name evidence="5" type="ORF">AK812_SmicGene31743</name>
</gene>
<dbReference type="OrthoDB" id="415535at2759"/>